<dbReference type="EMBL" id="JABBWM010000026">
    <property type="protein sequence ID" value="KAG2108698.1"/>
    <property type="molecule type" value="Genomic_DNA"/>
</dbReference>
<protein>
    <recommendedName>
        <fullName evidence="1">DUF6570 domain-containing protein</fullName>
    </recommendedName>
</protein>
<sequence>MSRRIAKVPRLALRNNLYRGDLPVQFQDLTWIEEKICAIYCVTAHHIIPLADKTYKSDQCTSNCLKI</sequence>
<accession>A0A9P7JUM3</accession>
<dbReference type="RefSeq" id="XP_041293068.1">
    <property type="nucleotide sequence ID" value="XM_041437310.1"/>
</dbReference>
<comment type="caution">
    <text evidence="2">The sequence shown here is derived from an EMBL/GenBank/DDBJ whole genome shotgun (WGS) entry which is preliminary data.</text>
</comment>
<name>A0A9P7JUM3_9AGAM</name>
<keyword evidence="3" id="KW-1185">Reference proteome</keyword>
<evidence type="ECO:0000259" key="1">
    <source>
        <dbReference type="Pfam" id="PF20209"/>
    </source>
</evidence>
<dbReference type="AlphaFoldDB" id="A0A9P7JUM3"/>
<dbReference type="Pfam" id="PF20209">
    <property type="entry name" value="DUF6570"/>
    <property type="match status" value="1"/>
</dbReference>
<feature type="domain" description="DUF6570" evidence="1">
    <location>
        <begin position="7"/>
        <end position="47"/>
    </location>
</feature>
<dbReference type="OrthoDB" id="3257061at2759"/>
<dbReference type="Proteomes" id="UP000823399">
    <property type="component" value="Unassembled WGS sequence"/>
</dbReference>
<gene>
    <name evidence="2" type="ORF">F5147DRAFT_694504</name>
</gene>
<reference evidence="2" key="1">
    <citation type="journal article" date="2020" name="New Phytol.">
        <title>Comparative genomics reveals dynamic genome evolution in host specialist ectomycorrhizal fungi.</title>
        <authorList>
            <person name="Lofgren L.A."/>
            <person name="Nguyen N.H."/>
            <person name="Vilgalys R."/>
            <person name="Ruytinx J."/>
            <person name="Liao H.L."/>
            <person name="Branco S."/>
            <person name="Kuo A."/>
            <person name="LaButti K."/>
            <person name="Lipzen A."/>
            <person name="Andreopoulos W."/>
            <person name="Pangilinan J."/>
            <person name="Riley R."/>
            <person name="Hundley H."/>
            <person name="Na H."/>
            <person name="Barry K."/>
            <person name="Grigoriev I.V."/>
            <person name="Stajich J.E."/>
            <person name="Kennedy P.G."/>
        </authorList>
    </citation>
    <scope>NUCLEOTIDE SEQUENCE</scope>
    <source>
        <strain evidence="2">FC423</strain>
    </source>
</reference>
<evidence type="ECO:0000313" key="2">
    <source>
        <dbReference type="EMBL" id="KAG2108698.1"/>
    </source>
</evidence>
<organism evidence="2 3">
    <name type="scientific">Suillus discolor</name>
    <dbReference type="NCBI Taxonomy" id="1912936"/>
    <lineage>
        <taxon>Eukaryota</taxon>
        <taxon>Fungi</taxon>
        <taxon>Dikarya</taxon>
        <taxon>Basidiomycota</taxon>
        <taxon>Agaricomycotina</taxon>
        <taxon>Agaricomycetes</taxon>
        <taxon>Agaricomycetidae</taxon>
        <taxon>Boletales</taxon>
        <taxon>Suillineae</taxon>
        <taxon>Suillaceae</taxon>
        <taxon>Suillus</taxon>
    </lineage>
</organism>
<proteinExistence type="predicted"/>
<dbReference type="GeneID" id="64699569"/>
<evidence type="ECO:0000313" key="3">
    <source>
        <dbReference type="Proteomes" id="UP000823399"/>
    </source>
</evidence>
<dbReference type="InterPro" id="IPR046700">
    <property type="entry name" value="DUF6570"/>
</dbReference>